<feature type="domain" description="RRM" evidence="4">
    <location>
        <begin position="87"/>
        <end position="164"/>
    </location>
</feature>
<dbReference type="Pfam" id="PF00076">
    <property type="entry name" value="RRM_1"/>
    <property type="match status" value="1"/>
</dbReference>
<dbReference type="PANTHER" id="PTHR48032:SF12">
    <property type="entry name" value="RRM DOMAIN-CONTAINING PROTEIN"/>
    <property type="match status" value="1"/>
</dbReference>
<name>A0A7J7E301_TRIWF</name>
<dbReference type="GO" id="GO:0003729">
    <property type="term" value="F:mRNA binding"/>
    <property type="evidence" value="ECO:0007669"/>
    <property type="project" value="TreeGrafter"/>
</dbReference>
<accession>A0A7J7E301</accession>
<evidence type="ECO:0000256" key="1">
    <source>
        <dbReference type="ARBA" id="ARBA00022737"/>
    </source>
</evidence>
<protein>
    <recommendedName>
        <fullName evidence="4">RRM domain-containing protein</fullName>
    </recommendedName>
</protein>
<sequence>MKIMATTMMMFVCEKEVCLLCAESKEECERDLRESVVEDDFRPVSRMSQGGYGADNAYLSAATRYAALDAPTLYDHPGESSRGMSSKKIFVGRLPPEATTEDLHQYFGRFGRIIDVYVSKVGQQLSGHRGFGFVTFAEEVVADRVSRRSHEILGQPVALDSATPVGDTGPSENFMMNVPESCGGYGGPMRTFGRMYGSMEFDDCGGNGMPSGRPSRGDLRFRPY</sequence>
<dbReference type="InterPro" id="IPR012677">
    <property type="entry name" value="Nucleotide-bd_a/b_plait_sf"/>
</dbReference>
<proteinExistence type="predicted"/>
<dbReference type="SUPFAM" id="SSF54928">
    <property type="entry name" value="RNA-binding domain, RBD"/>
    <property type="match status" value="1"/>
</dbReference>
<keyword evidence="1" id="KW-0677">Repeat</keyword>
<evidence type="ECO:0000313" key="6">
    <source>
        <dbReference type="Proteomes" id="UP000593562"/>
    </source>
</evidence>
<dbReference type="AlphaFoldDB" id="A0A7J7E301"/>
<keyword evidence="6" id="KW-1185">Reference proteome</keyword>
<evidence type="ECO:0000256" key="2">
    <source>
        <dbReference type="ARBA" id="ARBA00022884"/>
    </source>
</evidence>
<keyword evidence="2 3" id="KW-0694">RNA-binding</keyword>
<dbReference type="InParanoid" id="A0A7J7E301"/>
<dbReference type="InterPro" id="IPR000504">
    <property type="entry name" value="RRM_dom"/>
</dbReference>
<reference evidence="5 6" key="1">
    <citation type="journal article" date="2020" name="Nat. Commun.">
        <title>Genome of Tripterygium wilfordii and identification of cytochrome P450 involved in triptolide biosynthesis.</title>
        <authorList>
            <person name="Tu L."/>
            <person name="Su P."/>
            <person name="Zhang Z."/>
            <person name="Gao L."/>
            <person name="Wang J."/>
            <person name="Hu T."/>
            <person name="Zhou J."/>
            <person name="Zhang Y."/>
            <person name="Zhao Y."/>
            <person name="Liu Y."/>
            <person name="Song Y."/>
            <person name="Tong Y."/>
            <person name="Lu Y."/>
            <person name="Yang J."/>
            <person name="Xu C."/>
            <person name="Jia M."/>
            <person name="Peters R.J."/>
            <person name="Huang L."/>
            <person name="Gao W."/>
        </authorList>
    </citation>
    <scope>NUCLEOTIDE SEQUENCE [LARGE SCALE GENOMIC DNA]</scope>
    <source>
        <strain evidence="6">cv. XIE 37</strain>
        <tissue evidence="5">Leaf</tissue>
    </source>
</reference>
<organism evidence="5 6">
    <name type="scientific">Tripterygium wilfordii</name>
    <name type="common">Thunder God vine</name>
    <dbReference type="NCBI Taxonomy" id="458696"/>
    <lineage>
        <taxon>Eukaryota</taxon>
        <taxon>Viridiplantae</taxon>
        <taxon>Streptophyta</taxon>
        <taxon>Embryophyta</taxon>
        <taxon>Tracheophyta</taxon>
        <taxon>Spermatophyta</taxon>
        <taxon>Magnoliopsida</taxon>
        <taxon>eudicotyledons</taxon>
        <taxon>Gunneridae</taxon>
        <taxon>Pentapetalae</taxon>
        <taxon>rosids</taxon>
        <taxon>fabids</taxon>
        <taxon>Celastrales</taxon>
        <taxon>Celastraceae</taxon>
        <taxon>Tripterygium</taxon>
    </lineage>
</organism>
<dbReference type="GO" id="GO:0006417">
    <property type="term" value="P:regulation of translation"/>
    <property type="evidence" value="ECO:0007669"/>
    <property type="project" value="TreeGrafter"/>
</dbReference>
<dbReference type="PROSITE" id="PS50102">
    <property type="entry name" value="RRM"/>
    <property type="match status" value="1"/>
</dbReference>
<dbReference type="Proteomes" id="UP000593562">
    <property type="component" value="Unassembled WGS sequence"/>
</dbReference>
<dbReference type="InterPro" id="IPR035979">
    <property type="entry name" value="RBD_domain_sf"/>
</dbReference>
<comment type="caution">
    <text evidence="5">The sequence shown here is derived from an EMBL/GenBank/DDBJ whole genome shotgun (WGS) entry which is preliminary data.</text>
</comment>
<dbReference type="SMART" id="SM00360">
    <property type="entry name" value="RRM"/>
    <property type="match status" value="1"/>
</dbReference>
<dbReference type="PANTHER" id="PTHR48032">
    <property type="entry name" value="RNA-BINDING PROTEIN MUSASHI HOMOLOG RBP6"/>
    <property type="match status" value="1"/>
</dbReference>
<evidence type="ECO:0000313" key="5">
    <source>
        <dbReference type="EMBL" id="KAF5752901.1"/>
    </source>
</evidence>
<dbReference type="EMBL" id="JAAARO010000001">
    <property type="protein sequence ID" value="KAF5752901.1"/>
    <property type="molecule type" value="Genomic_DNA"/>
</dbReference>
<gene>
    <name evidence="5" type="ORF">HS088_TW01G00819</name>
</gene>
<evidence type="ECO:0000256" key="3">
    <source>
        <dbReference type="PROSITE-ProRule" id="PRU00176"/>
    </source>
</evidence>
<evidence type="ECO:0000259" key="4">
    <source>
        <dbReference type="PROSITE" id="PS50102"/>
    </source>
</evidence>
<dbReference type="Gene3D" id="3.30.70.330">
    <property type="match status" value="1"/>
</dbReference>